<dbReference type="PANTHER" id="PTHR43537:SF45">
    <property type="entry name" value="GNTR FAMILY REGULATORY PROTEIN"/>
    <property type="match status" value="1"/>
</dbReference>
<dbReference type="PANTHER" id="PTHR43537">
    <property type="entry name" value="TRANSCRIPTIONAL REGULATOR, GNTR FAMILY"/>
    <property type="match status" value="1"/>
</dbReference>
<organism evidence="5 6">
    <name type="scientific">Zhengella mangrovi</name>
    <dbReference type="NCBI Taxonomy" id="1982044"/>
    <lineage>
        <taxon>Bacteria</taxon>
        <taxon>Pseudomonadati</taxon>
        <taxon>Pseudomonadota</taxon>
        <taxon>Alphaproteobacteria</taxon>
        <taxon>Hyphomicrobiales</taxon>
        <taxon>Notoacmeibacteraceae</taxon>
        <taxon>Zhengella</taxon>
    </lineage>
</organism>
<keyword evidence="1" id="KW-0805">Transcription regulation</keyword>
<evidence type="ECO:0000256" key="2">
    <source>
        <dbReference type="ARBA" id="ARBA00023125"/>
    </source>
</evidence>
<evidence type="ECO:0000256" key="1">
    <source>
        <dbReference type="ARBA" id="ARBA00023015"/>
    </source>
</evidence>
<protein>
    <submittedName>
        <fullName evidence="5">Transcriptional regulator</fullName>
    </submittedName>
</protein>
<dbReference type="Gene3D" id="1.20.120.530">
    <property type="entry name" value="GntR ligand-binding domain-like"/>
    <property type="match status" value="1"/>
</dbReference>
<dbReference type="InterPro" id="IPR036388">
    <property type="entry name" value="WH-like_DNA-bd_sf"/>
</dbReference>
<keyword evidence="3" id="KW-0804">Transcription</keyword>
<accession>A0A2G1QKC8</accession>
<dbReference type="Gene3D" id="1.10.10.10">
    <property type="entry name" value="Winged helix-like DNA-binding domain superfamily/Winged helix DNA-binding domain"/>
    <property type="match status" value="1"/>
</dbReference>
<name>A0A2G1QKC8_9HYPH</name>
<proteinExistence type="predicted"/>
<dbReference type="InterPro" id="IPR011711">
    <property type="entry name" value="GntR_C"/>
</dbReference>
<dbReference type="SMART" id="SM00895">
    <property type="entry name" value="FCD"/>
    <property type="match status" value="1"/>
</dbReference>
<dbReference type="CDD" id="cd07377">
    <property type="entry name" value="WHTH_GntR"/>
    <property type="match status" value="1"/>
</dbReference>
<dbReference type="AlphaFoldDB" id="A0A2G1QKC8"/>
<dbReference type="InterPro" id="IPR000524">
    <property type="entry name" value="Tscrpt_reg_HTH_GntR"/>
</dbReference>
<dbReference type="InterPro" id="IPR008920">
    <property type="entry name" value="TF_FadR/GntR_C"/>
</dbReference>
<dbReference type="Pfam" id="PF07729">
    <property type="entry name" value="FCD"/>
    <property type="match status" value="1"/>
</dbReference>
<evidence type="ECO:0000313" key="6">
    <source>
        <dbReference type="Proteomes" id="UP000221168"/>
    </source>
</evidence>
<evidence type="ECO:0000259" key="4">
    <source>
        <dbReference type="PROSITE" id="PS50949"/>
    </source>
</evidence>
<dbReference type="PROSITE" id="PS50949">
    <property type="entry name" value="HTH_GNTR"/>
    <property type="match status" value="1"/>
</dbReference>
<keyword evidence="6" id="KW-1185">Reference proteome</keyword>
<dbReference type="Proteomes" id="UP000221168">
    <property type="component" value="Unassembled WGS sequence"/>
</dbReference>
<dbReference type="SMART" id="SM00345">
    <property type="entry name" value="HTH_GNTR"/>
    <property type="match status" value="1"/>
</dbReference>
<evidence type="ECO:0000313" key="5">
    <source>
        <dbReference type="EMBL" id="PHP65924.1"/>
    </source>
</evidence>
<dbReference type="SUPFAM" id="SSF48008">
    <property type="entry name" value="GntR ligand-binding domain-like"/>
    <property type="match status" value="1"/>
</dbReference>
<evidence type="ECO:0000256" key="3">
    <source>
        <dbReference type="ARBA" id="ARBA00023163"/>
    </source>
</evidence>
<dbReference type="OrthoDB" id="8247358at2"/>
<dbReference type="GO" id="GO:0003677">
    <property type="term" value="F:DNA binding"/>
    <property type="evidence" value="ECO:0007669"/>
    <property type="project" value="UniProtKB-KW"/>
</dbReference>
<reference evidence="5 6" key="1">
    <citation type="submission" date="2017-10" db="EMBL/GenBank/DDBJ databases">
        <title>Sedimentibacterium mangrovi gen. nov., sp. nov., a novel member of family Phyllobacteriacea isolated from mangrove sediment.</title>
        <authorList>
            <person name="Liao H."/>
            <person name="Tian Y."/>
        </authorList>
    </citation>
    <scope>NUCLEOTIDE SEQUENCE [LARGE SCALE GENOMIC DNA]</scope>
    <source>
        <strain evidence="5 6">X9-2-2</strain>
    </source>
</reference>
<dbReference type="GO" id="GO:0003700">
    <property type="term" value="F:DNA-binding transcription factor activity"/>
    <property type="evidence" value="ECO:0007669"/>
    <property type="project" value="InterPro"/>
</dbReference>
<keyword evidence="2" id="KW-0238">DNA-binding</keyword>
<comment type="caution">
    <text evidence="5">The sequence shown here is derived from an EMBL/GenBank/DDBJ whole genome shotgun (WGS) entry which is preliminary data.</text>
</comment>
<dbReference type="RefSeq" id="WP_099307475.1">
    <property type="nucleotide sequence ID" value="NZ_PDVP01000011.1"/>
</dbReference>
<dbReference type="EMBL" id="PDVP01000011">
    <property type="protein sequence ID" value="PHP65924.1"/>
    <property type="molecule type" value="Genomic_DNA"/>
</dbReference>
<feature type="domain" description="HTH gntR-type" evidence="4">
    <location>
        <begin position="6"/>
        <end position="73"/>
    </location>
</feature>
<gene>
    <name evidence="5" type="ORF">CSC94_16530</name>
</gene>
<dbReference type="PRINTS" id="PR00035">
    <property type="entry name" value="HTHGNTR"/>
</dbReference>
<dbReference type="SUPFAM" id="SSF46785">
    <property type="entry name" value="Winged helix' DNA-binding domain"/>
    <property type="match status" value="1"/>
</dbReference>
<dbReference type="InterPro" id="IPR036390">
    <property type="entry name" value="WH_DNA-bd_sf"/>
</dbReference>
<dbReference type="Pfam" id="PF00392">
    <property type="entry name" value="GntR"/>
    <property type="match status" value="1"/>
</dbReference>
<sequence length="226" mass="25113">MVRTSANTVDIAYDDLRDRLVTFQVKPGARLNESEIAAALSMSRAPVREALNRLIADGLVSFVPGRGFFGRKLSVSEIADLYDIRLDLETGGLRRMIETVPPDDLAAFLARWRATGERAEAMALPDLVAADEAFHLEIAELAGNAQRVRALQNINDRIRFVRRINLETPQRHADALAEHGRLLEAVAARDPERAVVVLRDHLARSNEEVRLQVQGALTRIYADDVA</sequence>